<feature type="region of interest" description="Disordered" evidence="1">
    <location>
        <begin position="162"/>
        <end position="203"/>
    </location>
</feature>
<reference evidence="2" key="1">
    <citation type="submission" date="2013-12" db="EMBL/GenBank/DDBJ databases">
        <authorList>
            <person name="Omoto C.K."/>
            <person name="Sibley D."/>
            <person name="Venepally P."/>
            <person name="Hadjithomas M."/>
            <person name="Karamycheva S."/>
            <person name="Brunk B."/>
            <person name="Roos D."/>
            <person name="Caler E."/>
            <person name="Lorenzi H."/>
        </authorList>
    </citation>
    <scope>NUCLEOTIDE SEQUENCE</scope>
</reference>
<dbReference type="GeneID" id="22915258"/>
<feature type="compositionally biased region" description="Pro residues" evidence="1">
    <location>
        <begin position="407"/>
        <end position="424"/>
    </location>
</feature>
<organism evidence="2 3">
    <name type="scientific">Gregarina niphandrodes</name>
    <name type="common">Septate eugregarine</name>
    <dbReference type="NCBI Taxonomy" id="110365"/>
    <lineage>
        <taxon>Eukaryota</taxon>
        <taxon>Sar</taxon>
        <taxon>Alveolata</taxon>
        <taxon>Apicomplexa</taxon>
        <taxon>Conoidasida</taxon>
        <taxon>Gregarinasina</taxon>
        <taxon>Eugregarinorida</taxon>
        <taxon>Gregarinidae</taxon>
        <taxon>Gregarina</taxon>
    </lineage>
</organism>
<dbReference type="VEuPathDB" id="CryptoDB:GNI_150750"/>
<protein>
    <submittedName>
        <fullName evidence="2">Uncharacterized protein</fullName>
    </submittedName>
</protein>
<evidence type="ECO:0000313" key="2">
    <source>
        <dbReference type="EMBL" id="EZG44197.1"/>
    </source>
</evidence>
<dbReference type="EMBL" id="AFNH02001122">
    <property type="protein sequence ID" value="EZG44197.1"/>
    <property type="molecule type" value="Genomic_DNA"/>
</dbReference>
<dbReference type="RefSeq" id="XP_011132765.1">
    <property type="nucleotide sequence ID" value="XM_011134463.1"/>
</dbReference>
<evidence type="ECO:0000313" key="3">
    <source>
        <dbReference type="Proteomes" id="UP000019763"/>
    </source>
</evidence>
<feature type="region of interest" description="Disordered" evidence="1">
    <location>
        <begin position="404"/>
        <end position="439"/>
    </location>
</feature>
<comment type="caution">
    <text evidence="2">The sequence shown here is derived from an EMBL/GenBank/DDBJ whole genome shotgun (WGS) entry which is preliminary data.</text>
</comment>
<gene>
    <name evidence="2" type="ORF">GNI_150750</name>
</gene>
<feature type="region of interest" description="Disordered" evidence="1">
    <location>
        <begin position="340"/>
        <end position="366"/>
    </location>
</feature>
<sequence>MTSYEPELRIARISRLIDIYEEFKENVYADLTNQDDSLTALGEEINQIAEQIAQNGECLRNLLQQHKDSVFPVTKPAVPEFDGSHIERAREQLNNKLDTLLLLSPGTTGTSIHALASSAQPLPLNTLPPPPIAPIPPLSGGAMPPPGTVPLLGAIPPLTVSAEGSGESIMESAPSGLPPPFTLRPAASMPRLPPGSPALSASLQPAGLPLEELRGSLAGARSADLSQPSFSAQDSVRGSFPSPGGSVPAWGSVSGQGSVLPGPGLHSVQKAESDTALAEVADPLHIPDPILPDPVHHREPVPPEPVLLAPVLPEPVLLQVLGDTPENDLFTSADQFESVDQPNQRFGNHPPPVPPTAYSGPDYLNPSRQTQAQVQMPNAEHFGADKRTECLGQSVDSTPLGFTPGLEAPPPLETPPKLETPPPLFESYGERWNPGPADPEQWVAEPDQFQEHFNYIGGVQ</sequence>
<feature type="region of interest" description="Disordered" evidence="1">
    <location>
        <begin position="220"/>
        <end position="275"/>
    </location>
</feature>
<keyword evidence="3" id="KW-1185">Reference proteome</keyword>
<evidence type="ECO:0000256" key="1">
    <source>
        <dbReference type="SAM" id="MobiDB-lite"/>
    </source>
</evidence>
<dbReference type="AlphaFoldDB" id="A0A023AZG9"/>
<accession>A0A023AZG9</accession>
<proteinExistence type="predicted"/>
<feature type="compositionally biased region" description="Polar residues" evidence="1">
    <location>
        <begin position="224"/>
        <end position="236"/>
    </location>
</feature>
<dbReference type="Proteomes" id="UP000019763">
    <property type="component" value="Unassembled WGS sequence"/>
</dbReference>
<name>A0A023AZG9_GRENI</name>